<proteinExistence type="predicted"/>
<dbReference type="AlphaFoldDB" id="A0A823IS11"/>
<dbReference type="GO" id="GO:0006313">
    <property type="term" value="P:DNA transposition"/>
    <property type="evidence" value="ECO:0007669"/>
    <property type="project" value="InterPro"/>
</dbReference>
<dbReference type="SUPFAM" id="SSF46689">
    <property type="entry name" value="Homeodomain-like"/>
    <property type="match status" value="1"/>
</dbReference>
<dbReference type="Pfam" id="PF01527">
    <property type="entry name" value="HTH_Tnp_1"/>
    <property type="match status" value="1"/>
</dbReference>
<organism evidence="2 3">
    <name type="scientific">Listeria monocytogenes</name>
    <dbReference type="NCBI Taxonomy" id="1639"/>
    <lineage>
        <taxon>Bacteria</taxon>
        <taxon>Bacillati</taxon>
        <taxon>Bacillota</taxon>
        <taxon>Bacilli</taxon>
        <taxon>Bacillales</taxon>
        <taxon>Listeriaceae</taxon>
        <taxon>Listeria</taxon>
    </lineage>
</organism>
<name>A0A823IS11_LISMN</name>
<dbReference type="EMBL" id="AABEKN010000008">
    <property type="protein sequence ID" value="EAG9355009.1"/>
    <property type="molecule type" value="Genomic_DNA"/>
</dbReference>
<dbReference type="InterPro" id="IPR009057">
    <property type="entry name" value="Homeodomain-like_sf"/>
</dbReference>
<dbReference type="GO" id="GO:0003677">
    <property type="term" value="F:DNA binding"/>
    <property type="evidence" value="ECO:0007669"/>
    <property type="project" value="InterPro"/>
</dbReference>
<evidence type="ECO:0000313" key="3">
    <source>
        <dbReference type="Proteomes" id="UP000524387"/>
    </source>
</evidence>
<feature type="coiled-coil region" evidence="1">
    <location>
        <begin position="54"/>
        <end position="88"/>
    </location>
</feature>
<dbReference type="InterPro" id="IPR002514">
    <property type="entry name" value="Transposase_8"/>
</dbReference>
<sequence>MPKGEYEENFKKSLVTLYMQGVNVRYICKKYGVLRRELDQWIKQYAGEKLESTELNYILQLRELKKQKASLEKEINLLDEAIRLLQNS</sequence>
<protein>
    <submittedName>
        <fullName evidence="2">Helix-turn-helix domain-containing protein</fullName>
    </submittedName>
</protein>
<evidence type="ECO:0000313" key="2">
    <source>
        <dbReference type="EMBL" id="EAG9355009.1"/>
    </source>
</evidence>
<dbReference type="Proteomes" id="UP000524387">
    <property type="component" value="Unassembled WGS sequence"/>
</dbReference>
<accession>A0A823IS11</accession>
<dbReference type="Gene3D" id="1.10.10.60">
    <property type="entry name" value="Homeodomain-like"/>
    <property type="match status" value="1"/>
</dbReference>
<reference evidence="2 3" key="1">
    <citation type="submission" date="2019-04" db="EMBL/GenBank/DDBJ databases">
        <authorList>
            <consortium name="GenomeTrakr network: Whole genome sequencing for foodborne pathogen traceback"/>
        </authorList>
    </citation>
    <scope>NUCLEOTIDE SEQUENCE [LARGE SCALE GENOMIC DNA]</scope>
    <source>
        <strain evidence="2 3">CFSAN072502</strain>
    </source>
</reference>
<evidence type="ECO:0000256" key="1">
    <source>
        <dbReference type="SAM" id="Coils"/>
    </source>
</evidence>
<gene>
    <name evidence="2" type="ORF">CW895_14530</name>
</gene>
<keyword evidence="1" id="KW-0175">Coiled coil</keyword>
<dbReference type="RefSeq" id="WP_003740270.1">
    <property type="nucleotide sequence ID" value="NZ_CP090058.1"/>
</dbReference>
<comment type="caution">
    <text evidence="2">The sequence shown here is derived from an EMBL/GenBank/DDBJ whole genome shotgun (WGS) entry which is preliminary data.</text>
</comment>
<dbReference type="GO" id="GO:0004803">
    <property type="term" value="F:transposase activity"/>
    <property type="evidence" value="ECO:0007669"/>
    <property type="project" value="InterPro"/>
</dbReference>